<proteinExistence type="predicted"/>
<dbReference type="AlphaFoldDB" id="T0FA99"/>
<gene>
    <name evidence="1" type="ORF">LEP1GSC050_4086</name>
</gene>
<name>T0FA99_9LEPT</name>
<reference evidence="1" key="1">
    <citation type="submission" date="2013-05" db="EMBL/GenBank/DDBJ databases">
        <authorList>
            <person name="Harkins D.M."/>
            <person name="Durkin A.S."/>
            <person name="Brinkac L.M."/>
            <person name="Haft D.H."/>
            <person name="Selengut J.D."/>
            <person name="Sanka R."/>
            <person name="DePew J."/>
            <person name="Purushe J."/>
            <person name="Hartskeerl R.A."/>
            <person name="Ahmed A."/>
            <person name="van der Linden H."/>
            <person name="Goris M.G.A."/>
            <person name="Vinetz J.M."/>
            <person name="Sutton G.G."/>
            <person name="Nierman W.C."/>
            <person name="Fouts D.E."/>
        </authorList>
    </citation>
    <scope>NUCLEOTIDE SEQUENCE [LARGE SCALE GENOMIC DNA]</scope>
    <source>
        <strain evidence="1">5399</strain>
    </source>
</reference>
<keyword evidence="2" id="KW-1185">Reference proteome</keyword>
<organism evidence="1 2">
    <name type="scientific">Leptospira broomii serovar Hurstbridge str. 5399</name>
    <dbReference type="NCBI Taxonomy" id="1049789"/>
    <lineage>
        <taxon>Bacteria</taxon>
        <taxon>Pseudomonadati</taxon>
        <taxon>Spirochaetota</taxon>
        <taxon>Spirochaetia</taxon>
        <taxon>Leptospirales</taxon>
        <taxon>Leptospiraceae</taxon>
        <taxon>Leptospira</taxon>
    </lineage>
</organism>
<dbReference type="Proteomes" id="UP000015454">
    <property type="component" value="Unassembled WGS sequence"/>
</dbReference>
<sequence>MGIPSGTGKSNSYNITCSTLTTNGIWANVSPNAFTCTYQTCPPAAYQAAFTAQGQ</sequence>
<protein>
    <submittedName>
        <fullName evidence="1">Uncharacterized protein</fullName>
    </submittedName>
</protein>
<evidence type="ECO:0000313" key="1">
    <source>
        <dbReference type="EMBL" id="EQA44821.1"/>
    </source>
</evidence>
<evidence type="ECO:0000313" key="2">
    <source>
        <dbReference type="Proteomes" id="UP000015454"/>
    </source>
</evidence>
<accession>T0FA99</accession>
<dbReference type="EMBL" id="AHMO02000008">
    <property type="protein sequence ID" value="EQA44821.1"/>
    <property type="molecule type" value="Genomic_DNA"/>
</dbReference>
<comment type="caution">
    <text evidence="1">The sequence shown here is derived from an EMBL/GenBank/DDBJ whole genome shotgun (WGS) entry which is preliminary data.</text>
</comment>